<dbReference type="GO" id="GO:0005886">
    <property type="term" value="C:plasma membrane"/>
    <property type="evidence" value="ECO:0007669"/>
    <property type="project" value="UniProtKB-SubCell"/>
</dbReference>
<evidence type="ECO:0000256" key="1">
    <source>
        <dbReference type="ARBA" id="ARBA00004651"/>
    </source>
</evidence>
<keyword evidence="4 9" id="KW-0812">Transmembrane</keyword>
<dbReference type="EMBL" id="QZEZ01000007">
    <property type="protein sequence ID" value="RJK94340.1"/>
    <property type="molecule type" value="Genomic_DNA"/>
</dbReference>
<feature type="transmembrane region" description="Helical" evidence="9">
    <location>
        <begin position="214"/>
        <end position="241"/>
    </location>
</feature>
<feature type="transmembrane region" description="Helical" evidence="9">
    <location>
        <begin position="45"/>
        <end position="66"/>
    </location>
</feature>
<protein>
    <submittedName>
        <fullName evidence="10">DUF2029 domain-containing protein</fullName>
    </submittedName>
</protein>
<accession>A0A3A3YSF2</accession>
<keyword evidence="3" id="KW-0808">Transferase</keyword>
<feature type="region of interest" description="Disordered" evidence="8">
    <location>
        <begin position="1"/>
        <end position="23"/>
    </location>
</feature>
<dbReference type="InterPro" id="IPR018584">
    <property type="entry name" value="GT87"/>
</dbReference>
<dbReference type="PIRSF" id="PIRSF010361">
    <property type="entry name" value="UCP010361"/>
    <property type="match status" value="1"/>
</dbReference>
<dbReference type="OrthoDB" id="3348156at2"/>
<comment type="caution">
    <text evidence="10">The sequence shown here is derived from an EMBL/GenBank/DDBJ whole genome shotgun (WGS) entry which is preliminary data.</text>
</comment>
<evidence type="ECO:0000313" key="10">
    <source>
        <dbReference type="EMBL" id="RJK94340.1"/>
    </source>
</evidence>
<evidence type="ECO:0000256" key="2">
    <source>
        <dbReference type="ARBA" id="ARBA00022475"/>
    </source>
</evidence>
<keyword evidence="11" id="KW-1185">Reference proteome</keyword>
<gene>
    <name evidence="10" type="ORF">D5H78_14230</name>
</gene>
<dbReference type="GO" id="GO:0016758">
    <property type="term" value="F:hexosyltransferase activity"/>
    <property type="evidence" value="ECO:0007669"/>
    <property type="project" value="InterPro"/>
</dbReference>
<feature type="compositionally biased region" description="Basic and acidic residues" evidence="8">
    <location>
        <begin position="442"/>
        <end position="452"/>
    </location>
</feature>
<feature type="transmembrane region" description="Helical" evidence="9">
    <location>
        <begin position="308"/>
        <end position="330"/>
    </location>
</feature>
<name>A0A3A3YSF2_9ACTN</name>
<reference evidence="10 11" key="1">
    <citation type="submission" date="2018-09" db="EMBL/GenBank/DDBJ databases">
        <title>YIM 75000 draft genome.</title>
        <authorList>
            <person name="Tang S."/>
            <person name="Feng Y."/>
        </authorList>
    </citation>
    <scope>NUCLEOTIDE SEQUENCE [LARGE SCALE GENOMIC DNA]</scope>
    <source>
        <strain evidence="10 11">YIM 75000</strain>
    </source>
</reference>
<evidence type="ECO:0000256" key="9">
    <source>
        <dbReference type="SAM" id="Phobius"/>
    </source>
</evidence>
<evidence type="ECO:0000256" key="8">
    <source>
        <dbReference type="SAM" id="MobiDB-lite"/>
    </source>
</evidence>
<evidence type="ECO:0000256" key="6">
    <source>
        <dbReference type="ARBA" id="ARBA00023136"/>
    </source>
</evidence>
<organism evidence="10 11">
    <name type="scientific">Vallicoccus soli</name>
    <dbReference type="NCBI Taxonomy" id="2339232"/>
    <lineage>
        <taxon>Bacteria</taxon>
        <taxon>Bacillati</taxon>
        <taxon>Actinomycetota</taxon>
        <taxon>Actinomycetes</taxon>
        <taxon>Motilibacterales</taxon>
        <taxon>Vallicoccaceae</taxon>
        <taxon>Vallicoccus</taxon>
    </lineage>
</organism>
<comment type="subcellular location">
    <subcellularLocation>
        <location evidence="1">Cell membrane</location>
        <topology evidence="1">Multi-pass membrane protein</topology>
    </subcellularLocation>
</comment>
<dbReference type="InterPro" id="IPR016570">
    <property type="entry name" value="UCP010361"/>
</dbReference>
<evidence type="ECO:0000256" key="5">
    <source>
        <dbReference type="ARBA" id="ARBA00022989"/>
    </source>
</evidence>
<feature type="transmembrane region" description="Helical" evidence="9">
    <location>
        <begin position="142"/>
        <end position="163"/>
    </location>
</feature>
<feature type="transmembrane region" description="Helical" evidence="9">
    <location>
        <begin position="337"/>
        <end position="355"/>
    </location>
</feature>
<evidence type="ECO:0000313" key="11">
    <source>
        <dbReference type="Proteomes" id="UP000265614"/>
    </source>
</evidence>
<keyword evidence="5 9" id="KW-1133">Transmembrane helix</keyword>
<keyword evidence="2" id="KW-1003">Cell membrane</keyword>
<comment type="similarity">
    <text evidence="7">Belongs to the glycosyltransferase 87 family.</text>
</comment>
<dbReference type="Pfam" id="PF09594">
    <property type="entry name" value="GT87"/>
    <property type="match status" value="1"/>
</dbReference>
<feature type="transmembrane region" description="Helical" evidence="9">
    <location>
        <begin position="117"/>
        <end position="136"/>
    </location>
</feature>
<keyword evidence="6 9" id="KW-0472">Membrane</keyword>
<dbReference type="AlphaFoldDB" id="A0A3A3YSF2"/>
<feature type="region of interest" description="Disordered" evidence="8">
    <location>
        <begin position="442"/>
        <end position="463"/>
    </location>
</feature>
<sequence length="483" mass="51807">MRRVRGNEEGAPDRVLPSREDPVARATSEVLGGPLGPRALAGVSAARALPVLLALTTLAMVLAVLVKQHCRTQGWDAPGQFVHLCYSDLPSLFFFRDIGSGAVPYLSDVPPDAVVEYPVLTGLVMWVTALLVPGSGETAERALTYFDVNVVGLAACALVLVWATAVTARRRPWDALLVAVSPSLVLAATVNWDLWAVALLALSMLAWARERPVLAGVLLGLATAAKFYPLLVLGPLLVLCLRAGLLRTWWRTLGAAVLAWLAVNVPVALAAPEEWARFYLFSRERGAGFSSVWYVMYQQGVGVPTVSALNLLATGLLVACCAGVAWLAVAAPRRPRLAQLAFLVVAAFLLTNKVYSPQYVLWLLPLAALARPVWRDHLVWTAGEVVHFVGIWLFLAGFPNDGDPDRALPEGPYGVTVLLHVAGTLWLVALVVRDVLHPEHDPVRASGDDDPHGGPLDGAPDRLVLGPARRAARARHAAPAVRP</sequence>
<evidence type="ECO:0000256" key="4">
    <source>
        <dbReference type="ARBA" id="ARBA00022692"/>
    </source>
</evidence>
<evidence type="ECO:0000256" key="7">
    <source>
        <dbReference type="ARBA" id="ARBA00024033"/>
    </source>
</evidence>
<feature type="transmembrane region" description="Helical" evidence="9">
    <location>
        <begin position="411"/>
        <end position="432"/>
    </location>
</feature>
<proteinExistence type="inferred from homology"/>
<feature type="transmembrane region" description="Helical" evidence="9">
    <location>
        <begin position="175"/>
        <end position="208"/>
    </location>
</feature>
<evidence type="ECO:0000256" key="3">
    <source>
        <dbReference type="ARBA" id="ARBA00022679"/>
    </source>
</evidence>
<feature type="transmembrane region" description="Helical" evidence="9">
    <location>
        <begin position="253"/>
        <end position="271"/>
    </location>
</feature>
<feature type="transmembrane region" description="Helical" evidence="9">
    <location>
        <begin position="378"/>
        <end position="399"/>
    </location>
</feature>
<dbReference type="Proteomes" id="UP000265614">
    <property type="component" value="Unassembled WGS sequence"/>
</dbReference>